<protein>
    <submittedName>
        <fullName evidence="9">ABC transporter permease</fullName>
    </submittedName>
</protein>
<proteinExistence type="inferred from homology"/>
<feature type="transmembrane region" description="Helical" evidence="7">
    <location>
        <begin position="249"/>
        <end position="272"/>
    </location>
</feature>
<evidence type="ECO:0000313" key="9">
    <source>
        <dbReference type="EMBL" id="MCU6698372.1"/>
    </source>
</evidence>
<comment type="similarity">
    <text evidence="7">Belongs to the binding-protein-dependent transport system permease family.</text>
</comment>
<dbReference type="PANTHER" id="PTHR43386:SF25">
    <property type="entry name" value="PEPTIDE ABC TRANSPORTER PERMEASE PROTEIN"/>
    <property type="match status" value="1"/>
</dbReference>
<evidence type="ECO:0000259" key="8">
    <source>
        <dbReference type="PROSITE" id="PS50928"/>
    </source>
</evidence>
<dbReference type="InterPro" id="IPR050366">
    <property type="entry name" value="BP-dependent_transpt_permease"/>
</dbReference>
<evidence type="ECO:0000256" key="4">
    <source>
        <dbReference type="ARBA" id="ARBA00022692"/>
    </source>
</evidence>
<keyword evidence="4 7" id="KW-0812">Transmembrane</keyword>
<dbReference type="Pfam" id="PF00528">
    <property type="entry name" value="BPD_transp_1"/>
    <property type="match status" value="1"/>
</dbReference>
<evidence type="ECO:0000256" key="6">
    <source>
        <dbReference type="ARBA" id="ARBA00023136"/>
    </source>
</evidence>
<feature type="transmembrane region" description="Helical" evidence="7">
    <location>
        <begin position="125"/>
        <end position="158"/>
    </location>
</feature>
<dbReference type="Proteomes" id="UP001652461">
    <property type="component" value="Unassembled WGS sequence"/>
</dbReference>
<keyword evidence="5 7" id="KW-1133">Transmembrane helix</keyword>
<sequence length="287" mass="31124">MSQERQVTVRVQKVKRNRIRMKLFLFAALAATLLLITIFAKDICSYDPYAQDLSQAMQPPSAAHPMGTDTYGRDMLSRVLIGAQTSISSTFALVAIITVFGTIVGIFCGYYGGVVDSVMMRISDICLAFPGLVFAMAVAAILNGGVQNAVIALALISWPKYSRIARSQTLSMKSLPYMQAAQLAGDSALQMILRHVLPNIVGPILVTSMLDIGTMMMEIAGLSFLGLGAQPPVAEWGSMMSSGRSMLQTYPWIVLSPGLAIFVSVVIFNLLGDTIRDYMDPKNSHSR</sequence>
<organism evidence="9 10">
    <name type="scientific">Laedolimicola ammoniilytica</name>
    <dbReference type="NCBI Taxonomy" id="2981771"/>
    <lineage>
        <taxon>Bacteria</taxon>
        <taxon>Bacillati</taxon>
        <taxon>Bacillota</taxon>
        <taxon>Clostridia</taxon>
        <taxon>Lachnospirales</taxon>
        <taxon>Lachnospiraceae</taxon>
        <taxon>Laedolimicola</taxon>
    </lineage>
</organism>
<dbReference type="InterPro" id="IPR000515">
    <property type="entry name" value="MetI-like"/>
</dbReference>
<accession>A0ABT2S1B5</accession>
<dbReference type="SUPFAM" id="SSF161098">
    <property type="entry name" value="MetI-like"/>
    <property type="match status" value="1"/>
</dbReference>
<dbReference type="RefSeq" id="WP_158365260.1">
    <property type="nucleotide sequence ID" value="NZ_JAOQKC010000031.1"/>
</dbReference>
<dbReference type="InterPro" id="IPR053385">
    <property type="entry name" value="ABC_transport_permease"/>
</dbReference>
<dbReference type="PROSITE" id="PS50928">
    <property type="entry name" value="ABC_TM1"/>
    <property type="match status" value="1"/>
</dbReference>
<gene>
    <name evidence="9" type="ORF">OCV63_15990</name>
</gene>
<dbReference type="Gene3D" id="1.10.3720.10">
    <property type="entry name" value="MetI-like"/>
    <property type="match status" value="1"/>
</dbReference>
<evidence type="ECO:0000256" key="1">
    <source>
        <dbReference type="ARBA" id="ARBA00004651"/>
    </source>
</evidence>
<keyword evidence="3" id="KW-1003">Cell membrane</keyword>
<dbReference type="EMBL" id="JAOQKC010000031">
    <property type="protein sequence ID" value="MCU6698372.1"/>
    <property type="molecule type" value="Genomic_DNA"/>
</dbReference>
<evidence type="ECO:0000313" key="10">
    <source>
        <dbReference type="Proteomes" id="UP001652461"/>
    </source>
</evidence>
<name>A0ABT2S1B5_9FIRM</name>
<dbReference type="PANTHER" id="PTHR43386">
    <property type="entry name" value="OLIGOPEPTIDE TRANSPORT SYSTEM PERMEASE PROTEIN APPC"/>
    <property type="match status" value="1"/>
</dbReference>
<evidence type="ECO:0000256" key="3">
    <source>
        <dbReference type="ARBA" id="ARBA00022475"/>
    </source>
</evidence>
<comment type="caution">
    <text evidence="9">The sequence shown here is derived from an EMBL/GenBank/DDBJ whole genome shotgun (WGS) entry which is preliminary data.</text>
</comment>
<feature type="domain" description="ABC transmembrane type-1" evidence="8">
    <location>
        <begin position="87"/>
        <end position="272"/>
    </location>
</feature>
<comment type="subcellular location">
    <subcellularLocation>
        <location evidence="1 7">Cell membrane</location>
        <topology evidence="1 7">Multi-pass membrane protein</topology>
    </subcellularLocation>
</comment>
<dbReference type="CDD" id="cd06261">
    <property type="entry name" value="TM_PBP2"/>
    <property type="match status" value="1"/>
</dbReference>
<keyword evidence="10" id="KW-1185">Reference proteome</keyword>
<evidence type="ECO:0000256" key="5">
    <source>
        <dbReference type="ARBA" id="ARBA00022989"/>
    </source>
</evidence>
<reference evidence="9 10" key="1">
    <citation type="journal article" date="2021" name="ISME Commun">
        <title>Automated analysis of genomic sequences facilitates high-throughput and comprehensive description of bacteria.</title>
        <authorList>
            <person name="Hitch T.C.A."/>
        </authorList>
    </citation>
    <scope>NUCLEOTIDE SEQUENCE [LARGE SCALE GENOMIC DNA]</scope>
    <source>
        <strain evidence="9 10">Sanger_04</strain>
    </source>
</reference>
<dbReference type="NCBIfam" id="NF045474">
    <property type="entry name" value="Opp2C"/>
    <property type="match status" value="1"/>
</dbReference>
<evidence type="ECO:0000256" key="2">
    <source>
        <dbReference type="ARBA" id="ARBA00022448"/>
    </source>
</evidence>
<evidence type="ECO:0000256" key="7">
    <source>
        <dbReference type="RuleBase" id="RU363032"/>
    </source>
</evidence>
<dbReference type="InterPro" id="IPR035906">
    <property type="entry name" value="MetI-like_sf"/>
</dbReference>
<keyword evidence="6 7" id="KW-0472">Membrane</keyword>
<feature type="transmembrane region" description="Helical" evidence="7">
    <location>
        <begin position="91"/>
        <end position="113"/>
    </location>
</feature>
<keyword evidence="2 7" id="KW-0813">Transport</keyword>